<organism evidence="1 2">
    <name type="scientific">Calocera viscosa (strain TUFC12733)</name>
    <dbReference type="NCBI Taxonomy" id="1330018"/>
    <lineage>
        <taxon>Eukaryota</taxon>
        <taxon>Fungi</taxon>
        <taxon>Dikarya</taxon>
        <taxon>Basidiomycota</taxon>
        <taxon>Agaricomycotina</taxon>
        <taxon>Dacrymycetes</taxon>
        <taxon>Dacrymycetales</taxon>
        <taxon>Dacrymycetaceae</taxon>
        <taxon>Calocera</taxon>
    </lineage>
</organism>
<dbReference type="AlphaFoldDB" id="A0A167G0H6"/>
<dbReference type="EMBL" id="KV417354">
    <property type="protein sequence ID" value="KZO90047.1"/>
    <property type="molecule type" value="Genomic_DNA"/>
</dbReference>
<gene>
    <name evidence="1" type="ORF">CALVIDRAFT_543040</name>
</gene>
<dbReference type="Proteomes" id="UP000076738">
    <property type="component" value="Unassembled WGS sequence"/>
</dbReference>
<sequence>MRVVYVGVSQIALLALVCAVGASPILALVRVRKPTPRHGTCVGPGVSHEHG</sequence>
<protein>
    <submittedName>
        <fullName evidence="1">Uncharacterized protein</fullName>
    </submittedName>
</protein>
<accession>A0A167G0H6</accession>
<keyword evidence="2" id="KW-1185">Reference proteome</keyword>
<name>A0A167G0H6_CALVF</name>
<proteinExistence type="predicted"/>
<reference evidence="1 2" key="1">
    <citation type="journal article" date="2016" name="Mol. Biol. Evol.">
        <title>Comparative Genomics of Early-Diverging Mushroom-Forming Fungi Provides Insights into the Origins of Lignocellulose Decay Capabilities.</title>
        <authorList>
            <person name="Nagy L.G."/>
            <person name="Riley R."/>
            <person name="Tritt A."/>
            <person name="Adam C."/>
            <person name="Daum C."/>
            <person name="Floudas D."/>
            <person name="Sun H."/>
            <person name="Yadav J.S."/>
            <person name="Pangilinan J."/>
            <person name="Larsson K.H."/>
            <person name="Matsuura K."/>
            <person name="Barry K."/>
            <person name="Labutti K."/>
            <person name="Kuo R."/>
            <person name="Ohm R.A."/>
            <person name="Bhattacharya S.S."/>
            <person name="Shirouzu T."/>
            <person name="Yoshinaga Y."/>
            <person name="Martin F.M."/>
            <person name="Grigoriev I.V."/>
            <person name="Hibbett D.S."/>
        </authorList>
    </citation>
    <scope>NUCLEOTIDE SEQUENCE [LARGE SCALE GENOMIC DNA]</scope>
    <source>
        <strain evidence="1 2">TUFC12733</strain>
    </source>
</reference>
<evidence type="ECO:0000313" key="1">
    <source>
        <dbReference type="EMBL" id="KZO90047.1"/>
    </source>
</evidence>
<evidence type="ECO:0000313" key="2">
    <source>
        <dbReference type="Proteomes" id="UP000076738"/>
    </source>
</evidence>